<comment type="subcellular location">
    <subcellularLocation>
        <location evidence="1">Cell outer membrane</location>
    </subcellularLocation>
</comment>
<feature type="signal peptide" evidence="5">
    <location>
        <begin position="1"/>
        <end position="21"/>
    </location>
</feature>
<feature type="region of interest" description="Disordered" evidence="4">
    <location>
        <begin position="27"/>
        <end position="66"/>
    </location>
</feature>
<evidence type="ECO:0000256" key="3">
    <source>
        <dbReference type="ARBA" id="ARBA00023237"/>
    </source>
</evidence>
<evidence type="ECO:0000259" key="6">
    <source>
        <dbReference type="Pfam" id="PF07715"/>
    </source>
</evidence>
<keyword evidence="7" id="KW-0675">Receptor</keyword>
<evidence type="ECO:0000313" key="7">
    <source>
        <dbReference type="EMBL" id="PYD70587.1"/>
    </source>
</evidence>
<dbReference type="InterPro" id="IPR037066">
    <property type="entry name" value="Plug_dom_sf"/>
</dbReference>
<keyword evidence="2" id="KW-0472">Membrane</keyword>
<keyword evidence="3" id="KW-0998">Cell outer membrane</keyword>
<feature type="compositionally biased region" description="Low complexity" evidence="4">
    <location>
        <begin position="48"/>
        <end position="61"/>
    </location>
</feature>
<dbReference type="Pfam" id="PF07715">
    <property type="entry name" value="Plug"/>
    <property type="match status" value="1"/>
</dbReference>
<evidence type="ECO:0000256" key="2">
    <source>
        <dbReference type="ARBA" id="ARBA00023136"/>
    </source>
</evidence>
<organism evidence="7 8">
    <name type="scientific">Komagataeibacter swingsii</name>
    <dbReference type="NCBI Taxonomy" id="215220"/>
    <lineage>
        <taxon>Bacteria</taxon>
        <taxon>Pseudomonadati</taxon>
        <taxon>Pseudomonadota</taxon>
        <taxon>Alphaproteobacteria</taxon>
        <taxon>Acetobacterales</taxon>
        <taxon>Acetobacteraceae</taxon>
        <taxon>Komagataeibacter</taxon>
    </lineage>
</organism>
<proteinExistence type="predicted"/>
<dbReference type="GO" id="GO:0009279">
    <property type="term" value="C:cell outer membrane"/>
    <property type="evidence" value="ECO:0007669"/>
    <property type="project" value="UniProtKB-SubCell"/>
</dbReference>
<dbReference type="Gene3D" id="2.170.130.10">
    <property type="entry name" value="TonB-dependent receptor, plug domain"/>
    <property type="match status" value="1"/>
</dbReference>
<dbReference type="InterPro" id="IPR012910">
    <property type="entry name" value="Plug_dom"/>
</dbReference>
<accession>A0A2V4R3V9</accession>
<gene>
    <name evidence="7" type="ORF">CFR76_04325</name>
</gene>
<evidence type="ECO:0000313" key="8">
    <source>
        <dbReference type="Proteomes" id="UP000247371"/>
    </source>
</evidence>
<keyword evidence="5" id="KW-0732">Signal</keyword>
<evidence type="ECO:0000256" key="1">
    <source>
        <dbReference type="ARBA" id="ARBA00004442"/>
    </source>
</evidence>
<dbReference type="RefSeq" id="WP_110556007.1">
    <property type="nucleotide sequence ID" value="NZ_NKUB01000003.1"/>
</dbReference>
<evidence type="ECO:0000256" key="5">
    <source>
        <dbReference type="SAM" id="SignalP"/>
    </source>
</evidence>
<reference evidence="7 8" key="1">
    <citation type="submission" date="2017-07" db="EMBL/GenBank/DDBJ databases">
        <title>A draft genome sequence of Komagataeibacter swingsii LMG 22125.</title>
        <authorList>
            <person name="Skraban J."/>
            <person name="Cleenwerck I."/>
            <person name="Vandamme P."/>
            <person name="Trcek J."/>
        </authorList>
    </citation>
    <scope>NUCLEOTIDE SEQUENCE [LARGE SCALE GENOMIC DNA]</scope>
    <source>
        <strain evidence="7 8">LMG 22125</strain>
    </source>
</reference>
<sequence>MVRKLPLCGLLLAATSLDCHAATAAPLAQSGHNQAPGESSRARETRARTAAASPRSARAETLSVSTSRNISTGTEQRMGQKVMQQFVPGTNPLKVLSARTPGLSFSSGDALGLDAWSSSLYMRGFYWNSVGISLDGIPLNDQSYGTLNGENLSQAIITNNIAGMSVSQGGGAVDTMSTTNLGGSIQISSADPSDRMGGDVSQMFGSNASFRTYGRFDTGAMNRTGTKMYISYARSDTHKWKGAGDQLQQQAEAKIVQPIGQDSRIAGFMSWSNNSQWSYYDLSLTEVQNGGWSSEYLYPNYGKAYREAQKYGGGADLYDGGQHQVNYLGGLTFDMAMTRNLHWKTLFYANSQVLYGTYADPAVSSQVLPGATEAAPLSEEVWQSHQARYGMTSSVKYNIAHHTIQSGIWLENNNQEMGQFFYNEPSLASGLAPLKTIGPYDVYGRAFMESYDFKWTTDTFQYFLSDTYRPIRNLDIHAGFKSLITTTSGGVQYNNEAYTGASALANGSMTAAAAFLPHVSVNWRFLPGHELYFDVAENMRGYGVQSWGSAGQASLWAVQDQSVFRRLQGSTPAERDWVYLVGYRYNDRYANFSVDAYHVNDYHHLLEINAGNQNNPILSVAPTDISMYGVDAALTLHPFQHGVMKGLSMFNSVSYNHATYGSDLESGGRLYSVNKKNIVNYPQVMYKSNLTYAFRGMEAHIDANYYSRRQYSYTNDTSVPAYWLVTLGARYRFGDYGPMKNLTFDFSVYNLANSKYISMMGENGNPMSGDLYSMERGAIRQYFGTVSAHF</sequence>
<evidence type="ECO:0000256" key="4">
    <source>
        <dbReference type="SAM" id="MobiDB-lite"/>
    </source>
</evidence>
<dbReference type="SUPFAM" id="SSF56935">
    <property type="entry name" value="Porins"/>
    <property type="match status" value="1"/>
</dbReference>
<name>A0A2V4R3V9_9PROT</name>
<protein>
    <submittedName>
        <fullName evidence="7">TonB-dependent receptor</fullName>
    </submittedName>
</protein>
<dbReference type="Proteomes" id="UP000247371">
    <property type="component" value="Unassembled WGS sequence"/>
</dbReference>
<keyword evidence="8" id="KW-1185">Reference proteome</keyword>
<dbReference type="EMBL" id="NKUB01000003">
    <property type="protein sequence ID" value="PYD70587.1"/>
    <property type="molecule type" value="Genomic_DNA"/>
</dbReference>
<comment type="caution">
    <text evidence="7">The sequence shown here is derived from an EMBL/GenBank/DDBJ whole genome shotgun (WGS) entry which is preliminary data.</text>
</comment>
<dbReference type="Gene3D" id="2.40.170.20">
    <property type="entry name" value="TonB-dependent receptor, beta-barrel domain"/>
    <property type="match status" value="1"/>
</dbReference>
<feature type="chain" id="PRO_5015898447" evidence="5">
    <location>
        <begin position="22"/>
        <end position="790"/>
    </location>
</feature>
<dbReference type="InterPro" id="IPR036942">
    <property type="entry name" value="Beta-barrel_TonB_sf"/>
</dbReference>
<feature type="domain" description="TonB-dependent receptor plug" evidence="6">
    <location>
        <begin position="73"/>
        <end position="183"/>
    </location>
</feature>
<dbReference type="AlphaFoldDB" id="A0A2V4R3V9"/>